<dbReference type="AlphaFoldDB" id="A0A0A9CFI2"/>
<sequence>MLGTAPATVAAYCIFVWIKMPPPTLAYTPGSSLQHHSLSLLSHAAIPLLSLPQRHSPPLSSVRNPNPSFVITFHPTMSGIWGSLSKGTASSSASGQEKSQVPLIDCLNCGIPVVRIRSKQIESYGKVYYKCENNIRVSWFKCLCLA</sequence>
<reference evidence="1" key="2">
    <citation type="journal article" date="2015" name="Data Brief">
        <title>Shoot transcriptome of the giant reed, Arundo donax.</title>
        <authorList>
            <person name="Barrero R.A."/>
            <person name="Guerrero F.D."/>
            <person name="Moolhuijzen P."/>
            <person name="Goolsby J.A."/>
            <person name="Tidwell J."/>
            <person name="Bellgard S.E."/>
            <person name="Bellgard M.I."/>
        </authorList>
    </citation>
    <scope>NUCLEOTIDE SEQUENCE</scope>
    <source>
        <tissue evidence="1">Shoot tissue taken approximately 20 cm above the soil surface</tissue>
    </source>
</reference>
<name>A0A0A9CFI2_ARUDO</name>
<accession>A0A0A9CFI2</accession>
<protein>
    <submittedName>
        <fullName evidence="1">Uncharacterized protein</fullName>
    </submittedName>
</protein>
<dbReference type="EMBL" id="GBRH01225790">
    <property type="protein sequence ID" value="JAD72105.1"/>
    <property type="molecule type" value="Transcribed_RNA"/>
</dbReference>
<proteinExistence type="predicted"/>
<reference evidence="1" key="1">
    <citation type="submission" date="2014-09" db="EMBL/GenBank/DDBJ databases">
        <authorList>
            <person name="Magalhaes I.L.F."/>
            <person name="Oliveira U."/>
            <person name="Santos F.R."/>
            <person name="Vidigal T.H.D.A."/>
            <person name="Brescovit A.D."/>
            <person name="Santos A.J."/>
        </authorList>
    </citation>
    <scope>NUCLEOTIDE SEQUENCE</scope>
    <source>
        <tissue evidence="1">Shoot tissue taken approximately 20 cm above the soil surface</tissue>
    </source>
</reference>
<organism evidence="1">
    <name type="scientific">Arundo donax</name>
    <name type="common">Giant reed</name>
    <name type="synonym">Donax arundinaceus</name>
    <dbReference type="NCBI Taxonomy" id="35708"/>
    <lineage>
        <taxon>Eukaryota</taxon>
        <taxon>Viridiplantae</taxon>
        <taxon>Streptophyta</taxon>
        <taxon>Embryophyta</taxon>
        <taxon>Tracheophyta</taxon>
        <taxon>Spermatophyta</taxon>
        <taxon>Magnoliopsida</taxon>
        <taxon>Liliopsida</taxon>
        <taxon>Poales</taxon>
        <taxon>Poaceae</taxon>
        <taxon>PACMAD clade</taxon>
        <taxon>Arundinoideae</taxon>
        <taxon>Arundineae</taxon>
        <taxon>Arundo</taxon>
    </lineage>
</organism>
<evidence type="ECO:0000313" key="1">
    <source>
        <dbReference type="EMBL" id="JAD72105.1"/>
    </source>
</evidence>